<evidence type="ECO:0000256" key="1">
    <source>
        <dbReference type="ARBA" id="ARBA00023015"/>
    </source>
</evidence>
<dbReference type="InterPro" id="IPR019885">
    <property type="entry name" value="Tscrpt_reg_HTH_AsnC-type_CS"/>
</dbReference>
<dbReference type="InterPro" id="IPR036390">
    <property type="entry name" value="WH_DNA-bd_sf"/>
</dbReference>
<accession>A0A0J6T3L0</accession>
<dbReference type="PANTHER" id="PTHR30154">
    <property type="entry name" value="LEUCINE-RESPONSIVE REGULATORY PROTEIN"/>
    <property type="match status" value="1"/>
</dbReference>
<keyword evidence="6" id="KW-1185">Reference proteome</keyword>
<dbReference type="Proteomes" id="UP000035955">
    <property type="component" value="Unassembled WGS sequence"/>
</dbReference>
<dbReference type="GO" id="GO:0005829">
    <property type="term" value="C:cytosol"/>
    <property type="evidence" value="ECO:0007669"/>
    <property type="project" value="TreeGrafter"/>
</dbReference>
<feature type="domain" description="HTH asnC-type" evidence="4">
    <location>
        <begin position="5"/>
        <end position="66"/>
    </location>
</feature>
<dbReference type="SUPFAM" id="SSF54909">
    <property type="entry name" value="Dimeric alpha+beta barrel"/>
    <property type="match status" value="1"/>
</dbReference>
<dbReference type="InterPro" id="IPR019887">
    <property type="entry name" value="Tscrpt_reg_AsnC/Lrp_C"/>
</dbReference>
<comment type="caution">
    <text evidence="5">The sequence shown here is derived from an EMBL/GenBank/DDBJ whole genome shotgun (WGS) entry which is preliminary data.</text>
</comment>
<dbReference type="GO" id="GO:0043200">
    <property type="term" value="P:response to amino acid"/>
    <property type="evidence" value="ECO:0007669"/>
    <property type="project" value="TreeGrafter"/>
</dbReference>
<evidence type="ECO:0000259" key="4">
    <source>
        <dbReference type="PROSITE" id="PS50956"/>
    </source>
</evidence>
<dbReference type="GO" id="GO:0006355">
    <property type="term" value="P:regulation of DNA-templated transcription"/>
    <property type="evidence" value="ECO:0007669"/>
    <property type="project" value="UniProtKB-ARBA"/>
</dbReference>
<dbReference type="CDD" id="cd00090">
    <property type="entry name" value="HTH_ARSR"/>
    <property type="match status" value="1"/>
</dbReference>
<dbReference type="InterPro" id="IPR036388">
    <property type="entry name" value="WH-like_DNA-bd_sf"/>
</dbReference>
<dbReference type="Gene3D" id="3.30.70.920">
    <property type="match status" value="1"/>
</dbReference>
<keyword evidence="3" id="KW-0804">Transcription</keyword>
<dbReference type="Gene3D" id="1.10.10.10">
    <property type="entry name" value="Winged helix-like DNA-binding domain superfamily/Winged helix DNA-binding domain"/>
    <property type="match status" value="1"/>
</dbReference>
<protein>
    <submittedName>
        <fullName evidence="5">ArsR family transcriptional regulator</fullName>
    </submittedName>
</protein>
<keyword evidence="1" id="KW-0805">Transcription regulation</keyword>
<dbReference type="EMBL" id="LABY01000050">
    <property type="protein sequence ID" value="KMO40188.1"/>
    <property type="molecule type" value="Genomic_DNA"/>
</dbReference>
<dbReference type="InterPro" id="IPR000485">
    <property type="entry name" value="AsnC-type_HTH_dom"/>
</dbReference>
<dbReference type="InterPro" id="IPR011008">
    <property type="entry name" value="Dimeric_a/b-barrel"/>
</dbReference>
<organism evidence="5 6">
    <name type="scientific">Methylobacterium variabile</name>
    <dbReference type="NCBI Taxonomy" id="298794"/>
    <lineage>
        <taxon>Bacteria</taxon>
        <taxon>Pseudomonadati</taxon>
        <taxon>Pseudomonadota</taxon>
        <taxon>Alphaproteobacteria</taxon>
        <taxon>Hyphomicrobiales</taxon>
        <taxon>Methylobacteriaceae</taxon>
        <taxon>Methylobacterium</taxon>
    </lineage>
</organism>
<dbReference type="AlphaFoldDB" id="A0A0J6T3L0"/>
<dbReference type="PANTHER" id="PTHR30154:SF34">
    <property type="entry name" value="TRANSCRIPTIONAL REGULATOR AZLB"/>
    <property type="match status" value="1"/>
</dbReference>
<evidence type="ECO:0000256" key="2">
    <source>
        <dbReference type="ARBA" id="ARBA00023125"/>
    </source>
</evidence>
<evidence type="ECO:0000256" key="3">
    <source>
        <dbReference type="ARBA" id="ARBA00023163"/>
    </source>
</evidence>
<dbReference type="GO" id="GO:0043565">
    <property type="term" value="F:sequence-specific DNA binding"/>
    <property type="evidence" value="ECO:0007669"/>
    <property type="project" value="InterPro"/>
</dbReference>
<dbReference type="PROSITE" id="PS00519">
    <property type="entry name" value="HTH_ASNC_1"/>
    <property type="match status" value="1"/>
</dbReference>
<dbReference type="SUPFAM" id="SSF46785">
    <property type="entry name" value="Winged helix' DNA-binding domain"/>
    <property type="match status" value="1"/>
</dbReference>
<dbReference type="PROSITE" id="PS50956">
    <property type="entry name" value="HTH_ASNC_2"/>
    <property type="match status" value="1"/>
</dbReference>
<dbReference type="PRINTS" id="PR00033">
    <property type="entry name" value="HTHASNC"/>
</dbReference>
<evidence type="ECO:0000313" key="6">
    <source>
        <dbReference type="Proteomes" id="UP000035955"/>
    </source>
</evidence>
<dbReference type="RefSeq" id="WP_048443708.1">
    <property type="nucleotide sequence ID" value="NZ_LABY01000050.1"/>
</dbReference>
<dbReference type="InterPro" id="IPR011991">
    <property type="entry name" value="ArsR-like_HTH"/>
</dbReference>
<dbReference type="OrthoDB" id="7847328at2"/>
<sequence length="160" mass="17351">MPARLDAIDWAILRELQADGSITNVELARRVGLSAPPCLRRVRALEEAGIIRGYRALLEPKALGFEVVCFAMVQLAAQGQAELAAFAAEMRGWPLVRECWTLSGETDFLLKCVAPNLGAFQQLVGHLTGLPNVRTVRTALAIEQIKDEPIAPLDHGAGEP</sequence>
<dbReference type="FunFam" id="1.10.10.10:FF:000186">
    <property type="entry name" value="AsnC family transcriptional regulator"/>
    <property type="match status" value="1"/>
</dbReference>
<proteinExistence type="predicted"/>
<reference evidence="5 6" key="1">
    <citation type="submission" date="2015-03" db="EMBL/GenBank/DDBJ databases">
        <title>Genome sequencing of Methylobacterium variabile DSM 16961.</title>
        <authorList>
            <person name="Chaudhry V."/>
            <person name="Patil P.B."/>
        </authorList>
    </citation>
    <scope>NUCLEOTIDE SEQUENCE [LARGE SCALE GENOMIC DNA]</scope>
    <source>
        <strain evidence="5 6">DSM 16961</strain>
    </source>
</reference>
<dbReference type="Pfam" id="PF01037">
    <property type="entry name" value="AsnC_trans_reg"/>
    <property type="match status" value="1"/>
</dbReference>
<name>A0A0J6T3L0_9HYPH</name>
<keyword evidence="2" id="KW-0238">DNA-binding</keyword>
<dbReference type="SMART" id="SM00344">
    <property type="entry name" value="HTH_ASNC"/>
    <property type="match status" value="1"/>
</dbReference>
<evidence type="ECO:0000313" key="5">
    <source>
        <dbReference type="EMBL" id="KMO40188.1"/>
    </source>
</evidence>
<dbReference type="Pfam" id="PF13412">
    <property type="entry name" value="HTH_24"/>
    <property type="match status" value="1"/>
</dbReference>
<dbReference type="PATRIC" id="fig|298794.3.peg.6096"/>
<dbReference type="InterPro" id="IPR019888">
    <property type="entry name" value="Tscrpt_reg_AsnC-like"/>
</dbReference>
<gene>
    <name evidence="5" type="ORF">VQ02_08305</name>
</gene>